<evidence type="ECO:0000256" key="9">
    <source>
        <dbReference type="ARBA" id="ARBA00039846"/>
    </source>
</evidence>
<evidence type="ECO:0000256" key="8">
    <source>
        <dbReference type="ARBA" id="ARBA00023284"/>
    </source>
</evidence>
<evidence type="ECO:0000256" key="2">
    <source>
        <dbReference type="ARBA" id="ARBA00002692"/>
    </source>
</evidence>
<feature type="domain" description="Thioredoxin" evidence="11">
    <location>
        <begin position="60"/>
        <end position="132"/>
    </location>
</feature>
<keyword evidence="7" id="KW-0413">Isomerase</keyword>
<dbReference type="GO" id="GO:0003756">
    <property type="term" value="F:protein disulfide isomerase activity"/>
    <property type="evidence" value="ECO:0007669"/>
    <property type="project" value="UniProtKB-EC"/>
</dbReference>
<proteinExistence type="inferred from homology"/>
<dbReference type="OrthoDB" id="427280at2759"/>
<keyword evidence="10" id="KW-0732">Signal</keyword>
<evidence type="ECO:0000256" key="4">
    <source>
        <dbReference type="ARBA" id="ARBA00006347"/>
    </source>
</evidence>
<reference evidence="12 13" key="2">
    <citation type="journal article" date="2015" name="Eukaryot. Cell">
        <title>Asexual propagation of a virulent clone complex in a human and feline outbreak of sporotrichosis.</title>
        <authorList>
            <person name="Teixeira Mde M."/>
            <person name="Rodrigues A.M."/>
            <person name="Tsui C.K."/>
            <person name="de Almeida L.G."/>
            <person name="Van Diepeningen A.D."/>
            <person name="van den Ende B.G."/>
            <person name="Fernandes G.F."/>
            <person name="Kano R."/>
            <person name="Hamelin R.C."/>
            <person name="Lopes-Bezerra L.M."/>
            <person name="Vasconcelos A.T."/>
            <person name="de Hoog S."/>
            <person name="de Camargo Z.P."/>
            <person name="Felipe M.S."/>
        </authorList>
    </citation>
    <scope>NUCLEOTIDE SEQUENCE [LARGE SCALE GENOMIC DNA]</scope>
    <source>
        <strain evidence="12 13">1099-18</strain>
    </source>
</reference>
<evidence type="ECO:0000256" key="3">
    <source>
        <dbReference type="ARBA" id="ARBA00004319"/>
    </source>
</evidence>
<dbReference type="InterPro" id="IPR013766">
    <property type="entry name" value="Thioredoxin_domain"/>
</dbReference>
<evidence type="ECO:0000256" key="1">
    <source>
        <dbReference type="ARBA" id="ARBA00001182"/>
    </source>
</evidence>
<evidence type="ECO:0000256" key="10">
    <source>
        <dbReference type="SAM" id="SignalP"/>
    </source>
</evidence>
<dbReference type="GO" id="GO:0034976">
    <property type="term" value="P:response to endoplasmic reticulum stress"/>
    <property type="evidence" value="ECO:0007669"/>
    <property type="project" value="TreeGrafter"/>
</dbReference>
<dbReference type="CDD" id="cd02982">
    <property type="entry name" value="PDI_b'_family"/>
    <property type="match status" value="1"/>
</dbReference>
<keyword evidence="8" id="KW-0676">Redox-active center</keyword>
<dbReference type="SUPFAM" id="SSF52833">
    <property type="entry name" value="Thioredoxin-like"/>
    <property type="match status" value="2"/>
</dbReference>
<dbReference type="Gene3D" id="3.40.30.10">
    <property type="entry name" value="Glutaredoxin"/>
    <property type="match status" value="2"/>
</dbReference>
<dbReference type="EC" id="5.3.4.1" evidence="5"/>
<name>A0A0F2M6E3_SPOSC</name>
<evidence type="ECO:0000313" key="13">
    <source>
        <dbReference type="Proteomes" id="UP000033710"/>
    </source>
</evidence>
<evidence type="ECO:0000259" key="11">
    <source>
        <dbReference type="Pfam" id="PF00085"/>
    </source>
</evidence>
<dbReference type="AlphaFoldDB" id="A0A0F2M6E3"/>
<dbReference type="InterPro" id="IPR036249">
    <property type="entry name" value="Thioredoxin-like_sf"/>
</dbReference>
<evidence type="ECO:0000313" key="12">
    <source>
        <dbReference type="EMBL" id="KJR84659.1"/>
    </source>
</evidence>
<evidence type="ECO:0000256" key="6">
    <source>
        <dbReference type="ARBA" id="ARBA00022824"/>
    </source>
</evidence>
<comment type="function">
    <text evidence="2">Participates in the folding of proteins containing disulfide bonds, may be involved in glycosylation, prolyl hydroxylation and triglyceride transfer.</text>
</comment>
<comment type="caution">
    <text evidence="12">The sequence shown here is derived from an EMBL/GenBank/DDBJ whole genome shotgun (WGS) entry which is preliminary data.</text>
</comment>
<dbReference type="PANTHER" id="PTHR18929">
    <property type="entry name" value="PROTEIN DISULFIDE ISOMERASE"/>
    <property type="match status" value="1"/>
</dbReference>
<dbReference type="EMBL" id="AXCR01000007">
    <property type="protein sequence ID" value="KJR84659.1"/>
    <property type="molecule type" value="Genomic_DNA"/>
</dbReference>
<reference evidence="12 13" key="1">
    <citation type="journal article" date="2014" name="BMC Genomics">
        <title>Comparative genomics of the major fungal agents of human and animal Sporotrichosis: Sporothrix schenckii and Sporothrix brasiliensis.</title>
        <authorList>
            <person name="Teixeira M.M."/>
            <person name="de Almeida L.G."/>
            <person name="Kubitschek-Barreira P."/>
            <person name="Alves F.L."/>
            <person name="Kioshima E.S."/>
            <person name="Abadio A.K."/>
            <person name="Fernandes L."/>
            <person name="Derengowski L.S."/>
            <person name="Ferreira K.S."/>
            <person name="Souza R.C."/>
            <person name="Ruiz J.C."/>
            <person name="de Andrade N.C."/>
            <person name="Paes H.C."/>
            <person name="Nicola A.M."/>
            <person name="Albuquerque P."/>
            <person name="Gerber A.L."/>
            <person name="Martins V.P."/>
            <person name="Peconick L.D."/>
            <person name="Neto A.V."/>
            <person name="Chaucanez C.B."/>
            <person name="Silva P.A."/>
            <person name="Cunha O.L."/>
            <person name="de Oliveira F.F."/>
            <person name="dos Santos T.C."/>
            <person name="Barros A.L."/>
            <person name="Soares M.A."/>
            <person name="de Oliveira L.M."/>
            <person name="Marini M.M."/>
            <person name="Villalobos-Duno H."/>
            <person name="Cunha M.M."/>
            <person name="de Hoog S."/>
            <person name="da Silveira J.F."/>
            <person name="Henrissat B."/>
            <person name="Nino-Vega G.A."/>
            <person name="Cisalpino P.S."/>
            <person name="Mora-Montes H.M."/>
            <person name="Almeida S.R."/>
            <person name="Stajich J.E."/>
            <person name="Lopes-Bezerra L.M."/>
            <person name="Vasconcelos A.T."/>
            <person name="Felipe M.S."/>
        </authorList>
    </citation>
    <scope>NUCLEOTIDE SEQUENCE [LARGE SCALE GENOMIC DNA]</scope>
    <source>
        <strain evidence="12 13">1099-18</strain>
    </source>
</reference>
<dbReference type="Pfam" id="PF00085">
    <property type="entry name" value="Thioredoxin"/>
    <property type="match status" value="1"/>
</dbReference>
<dbReference type="GeneID" id="27671155"/>
<dbReference type="VEuPathDB" id="FungiDB:SPSK_09303"/>
<evidence type="ECO:0000256" key="7">
    <source>
        <dbReference type="ARBA" id="ARBA00023235"/>
    </source>
</evidence>
<keyword evidence="6" id="KW-0256">Endoplasmic reticulum</keyword>
<feature type="signal peptide" evidence="10">
    <location>
        <begin position="1"/>
        <end position="20"/>
    </location>
</feature>
<organism evidence="12 13">
    <name type="scientific">Sporothrix schenckii 1099-18</name>
    <dbReference type="NCBI Taxonomy" id="1397361"/>
    <lineage>
        <taxon>Eukaryota</taxon>
        <taxon>Fungi</taxon>
        <taxon>Dikarya</taxon>
        <taxon>Ascomycota</taxon>
        <taxon>Pezizomycotina</taxon>
        <taxon>Sordariomycetes</taxon>
        <taxon>Sordariomycetidae</taxon>
        <taxon>Ophiostomatales</taxon>
        <taxon>Ophiostomataceae</taxon>
        <taxon>Sporothrix</taxon>
    </lineage>
</organism>
<dbReference type="Pfam" id="PF13848">
    <property type="entry name" value="Thioredoxin_6"/>
    <property type="match status" value="1"/>
</dbReference>
<dbReference type="KEGG" id="ssck:SPSK_09303"/>
<dbReference type="GO" id="GO:0005788">
    <property type="term" value="C:endoplasmic reticulum lumen"/>
    <property type="evidence" value="ECO:0007669"/>
    <property type="project" value="UniProtKB-SubCell"/>
</dbReference>
<protein>
    <recommendedName>
        <fullName evidence="9">Protein disulfide-isomerase</fullName>
        <ecNumber evidence="5">5.3.4.1</ecNumber>
    </recommendedName>
</protein>
<comment type="similarity">
    <text evidence="4">Belongs to the protein disulfide isomerase family.</text>
</comment>
<accession>A0A0F2M6E3</accession>
<sequence length="379" mass="41665">MRLANTTFLMAAVAVSPAAAWKHMSEAGFRKTFETKQRTLVAFVESSSRHRVAELTPHRESCKRLDNEWTLVVREATTATVVSIDCTQDIRLCDELHVSSYPAIRLFHRDPSRGVQRYRGAREAPGLLAFLRRSARPILSVVDDTNVTALLGDDEVVFVARYGKDASREDDTLPSRFSQLAHTYADRHTFAVSTEVQASSPSSSSSLTCYRSHGEITKMAADLAASTTALDAFLELCTAPLVVDLTRRNELHYLGQGKSLVHYLYASVHERREYTKTIQSLAKTYSEYLTFTTVDLSEYGDEMVTALGLQASVVHKSGPLLAVQNPSNGDVFPFPPTGSSSGGGGLPSAAVVERFLLDIIQGAIPPWTPGERRATHDEL</sequence>
<comment type="catalytic activity">
    <reaction evidence="1">
        <text>Catalyzes the rearrangement of -S-S- bonds in proteins.</text>
        <dbReference type="EC" id="5.3.4.1"/>
    </reaction>
</comment>
<dbReference type="CDD" id="cd02961">
    <property type="entry name" value="PDI_a_family"/>
    <property type="match status" value="1"/>
</dbReference>
<dbReference type="PANTHER" id="PTHR18929:SF132">
    <property type="entry name" value="PROTEIN DISULFIDE-ISOMERASE A3"/>
    <property type="match status" value="1"/>
</dbReference>
<dbReference type="RefSeq" id="XP_016587335.1">
    <property type="nucleotide sequence ID" value="XM_016735878.1"/>
</dbReference>
<comment type="subcellular location">
    <subcellularLocation>
        <location evidence="3">Endoplasmic reticulum lumen</location>
    </subcellularLocation>
</comment>
<dbReference type="GO" id="GO:0006457">
    <property type="term" value="P:protein folding"/>
    <property type="evidence" value="ECO:0007669"/>
    <property type="project" value="TreeGrafter"/>
</dbReference>
<evidence type="ECO:0000256" key="5">
    <source>
        <dbReference type="ARBA" id="ARBA00012723"/>
    </source>
</evidence>
<feature type="chain" id="PRO_5002454764" description="Protein disulfide-isomerase" evidence="10">
    <location>
        <begin position="21"/>
        <end position="379"/>
    </location>
</feature>
<gene>
    <name evidence="12" type="ORF">SPSK_09303</name>
</gene>
<dbReference type="Proteomes" id="UP000033710">
    <property type="component" value="Unassembled WGS sequence"/>
</dbReference>